<evidence type="ECO:0000313" key="3">
    <source>
        <dbReference type="EMBL" id="MBL4932292.1"/>
    </source>
</evidence>
<gene>
    <name evidence="3" type="ORF">JK634_10775</name>
</gene>
<dbReference type="Pfam" id="PF01381">
    <property type="entry name" value="HTH_3"/>
    <property type="match status" value="1"/>
</dbReference>
<name>A0A937K451_9CLOT</name>
<protein>
    <submittedName>
        <fullName evidence="3">Helix-turn-helix transcriptional regulator</fullName>
    </submittedName>
</protein>
<dbReference type="InterPro" id="IPR001387">
    <property type="entry name" value="Cro/C1-type_HTH"/>
</dbReference>
<dbReference type="InterPro" id="IPR010982">
    <property type="entry name" value="Lambda_DNA-bd_dom_sf"/>
</dbReference>
<keyword evidence="4" id="KW-1185">Reference proteome</keyword>
<accession>A0A937K451</accession>
<dbReference type="PANTHER" id="PTHR46558">
    <property type="entry name" value="TRACRIPTIONAL REGULATORY PROTEIN-RELATED-RELATED"/>
    <property type="match status" value="1"/>
</dbReference>
<dbReference type="SMART" id="SM00530">
    <property type="entry name" value="HTH_XRE"/>
    <property type="match status" value="1"/>
</dbReference>
<organism evidence="3 4">
    <name type="scientific">Clostridium paridis</name>
    <dbReference type="NCBI Taxonomy" id="2803863"/>
    <lineage>
        <taxon>Bacteria</taxon>
        <taxon>Bacillati</taxon>
        <taxon>Bacillota</taxon>
        <taxon>Clostridia</taxon>
        <taxon>Eubacteriales</taxon>
        <taxon>Clostridiaceae</taxon>
        <taxon>Clostridium</taxon>
    </lineage>
</organism>
<proteinExistence type="predicted"/>
<sequence>MNRLKELRLRNNLTQEELGKLLNVQKAAISKYENGVVDLTEETIKKLTEIFNVTSDYIIGISNDEEKPRKYNNEIDTLAAHFEGKNLTPKKRKLIEKYIDALFEDDEE</sequence>
<dbReference type="PANTHER" id="PTHR46558:SF11">
    <property type="entry name" value="HTH-TYPE TRANSCRIPTIONAL REGULATOR XRE"/>
    <property type="match status" value="1"/>
</dbReference>
<feature type="domain" description="HTH cro/C1-type" evidence="2">
    <location>
        <begin position="4"/>
        <end position="58"/>
    </location>
</feature>
<keyword evidence="1" id="KW-0238">DNA-binding</keyword>
<evidence type="ECO:0000256" key="1">
    <source>
        <dbReference type="ARBA" id="ARBA00023125"/>
    </source>
</evidence>
<dbReference type="PROSITE" id="PS50943">
    <property type="entry name" value="HTH_CROC1"/>
    <property type="match status" value="1"/>
</dbReference>
<dbReference type="GO" id="GO:0003677">
    <property type="term" value="F:DNA binding"/>
    <property type="evidence" value="ECO:0007669"/>
    <property type="project" value="UniProtKB-KW"/>
</dbReference>
<dbReference type="SUPFAM" id="SSF47413">
    <property type="entry name" value="lambda repressor-like DNA-binding domains"/>
    <property type="match status" value="1"/>
</dbReference>
<reference evidence="3" key="1">
    <citation type="submission" date="2021-01" db="EMBL/GenBank/DDBJ databases">
        <title>Genome public.</title>
        <authorList>
            <person name="Liu C."/>
            <person name="Sun Q."/>
        </authorList>
    </citation>
    <scope>NUCLEOTIDE SEQUENCE</scope>
    <source>
        <strain evidence="3">YIM B02565</strain>
    </source>
</reference>
<dbReference type="EMBL" id="JAESWA010000022">
    <property type="protein sequence ID" value="MBL4932292.1"/>
    <property type="molecule type" value="Genomic_DNA"/>
</dbReference>
<comment type="caution">
    <text evidence="3">The sequence shown here is derived from an EMBL/GenBank/DDBJ whole genome shotgun (WGS) entry which is preliminary data.</text>
</comment>
<dbReference type="AlphaFoldDB" id="A0A937K451"/>
<dbReference type="Gene3D" id="1.10.260.40">
    <property type="entry name" value="lambda repressor-like DNA-binding domains"/>
    <property type="match status" value="1"/>
</dbReference>
<evidence type="ECO:0000259" key="2">
    <source>
        <dbReference type="PROSITE" id="PS50943"/>
    </source>
</evidence>
<dbReference type="RefSeq" id="WP_202767657.1">
    <property type="nucleotide sequence ID" value="NZ_JAESWA010000022.1"/>
</dbReference>
<dbReference type="CDD" id="cd00093">
    <property type="entry name" value="HTH_XRE"/>
    <property type="match status" value="1"/>
</dbReference>
<dbReference type="Proteomes" id="UP000623681">
    <property type="component" value="Unassembled WGS sequence"/>
</dbReference>
<evidence type="ECO:0000313" key="4">
    <source>
        <dbReference type="Proteomes" id="UP000623681"/>
    </source>
</evidence>